<proteinExistence type="inferred from homology"/>
<dbReference type="GO" id="GO:0005829">
    <property type="term" value="C:cytosol"/>
    <property type="evidence" value="ECO:0007669"/>
    <property type="project" value="TreeGrafter"/>
</dbReference>
<organism evidence="9 10">
    <name type="scientific">Fasciola hepatica</name>
    <name type="common">Liver fluke</name>
    <dbReference type="NCBI Taxonomy" id="6192"/>
    <lineage>
        <taxon>Eukaryota</taxon>
        <taxon>Metazoa</taxon>
        <taxon>Spiralia</taxon>
        <taxon>Lophotrochozoa</taxon>
        <taxon>Platyhelminthes</taxon>
        <taxon>Trematoda</taxon>
        <taxon>Digenea</taxon>
        <taxon>Plagiorchiida</taxon>
        <taxon>Echinostomata</taxon>
        <taxon>Echinostomatoidea</taxon>
        <taxon>Fasciolidae</taxon>
        <taxon>Fasciola</taxon>
    </lineage>
</organism>
<dbReference type="InterPro" id="IPR029021">
    <property type="entry name" value="Prot-tyrosine_phosphatase-like"/>
</dbReference>
<feature type="region of interest" description="Disordered" evidence="6">
    <location>
        <begin position="141"/>
        <end position="161"/>
    </location>
</feature>
<feature type="signal peptide" evidence="7">
    <location>
        <begin position="1"/>
        <end position="30"/>
    </location>
</feature>
<reference evidence="9" key="1">
    <citation type="submission" date="2019-03" db="EMBL/GenBank/DDBJ databases">
        <title>Improved annotation for the trematode Fasciola hepatica.</title>
        <authorList>
            <person name="Choi Y.-J."/>
            <person name="Martin J."/>
            <person name="Mitreva M."/>
        </authorList>
    </citation>
    <scope>NUCLEOTIDE SEQUENCE [LARGE SCALE GENOMIC DNA]</scope>
</reference>
<dbReference type="PANTHER" id="PTHR45948:SF2">
    <property type="entry name" value="DUAL SPECIFICITY PROTEIN PHOSPHATASE"/>
    <property type="match status" value="1"/>
</dbReference>
<dbReference type="GO" id="GO:0007165">
    <property type="term" value="P:signal transduction"/>
    <property type="evidence" value="ECO:0007669"/>
    <property type="project" value="TreeGrafter"/>
</dbReference>
<keyword evidence="10" id="KW-1185">Reference proteome</keyword>
<evidence type="ECO:0000256" key="1">
    <source>
        <dbReference type="ARBA" id="ARBA00008601"/>
    </source>
</evidence>
<dbReference type="AlphaFoldDB" id="A0A4E0RXL6"/>
<dbReference type="Gene3D" id="3.90.190.10">
    <property type="entry name" value="Protein tyrosine phosphatase superfamily"/>
    <property type="match status" value="1"/>
</dbReference>
<evidence type="ECO:0000256" key="7">
    <source>
        <dbReference type="SAM" id="SignalP"/>
    </source>
</evidence>
<dbReference type="SUPFAM" id="SSF52799">
    <property type="entry name" value="(Phosphotyrosine protein) phosphatases II"/>
    <property type="match status" value="1"/>
</dbReference>
<keyword evidence="2" id="KW-0378">Hydrolase</keyword>
<comment type="catalytic activity">
    <reaction evidence="5">
        <text>O-phospho-L-threonyl-[protein] + H2O = L-threonyl-[protein] + phosphate</text>
        <dbReference type="Rhea" id="RHEA:47004"/>
        <dbReference type="Rhea" id="RHEA-COMP:11060"/>
        <dbReference type="Rhea" id="RHEA-COMP:11605"/>
        <dbReference type="ChEBI" id="CHEBI:15377"/>
        <dbReference type="ChEBI" id="CHEBI:30013"/>
        <dbReference type="ChEBI" id="CHEBI:43474"/>
        <dbReference type="ChEBI" id="CHEBI:61977"/>
        <dbReference type="EC" id="3.1.3.16"/>
    </reaction>
</comment>
<feature type="non-terminal residue" evidence="9">
    <location>
        <position position="1"/>
    </location>
</feature>
<feature type="domain" description="Dual specificity phosphatase catalytic" evidence="8">
    <location>
        <begin position="2"/>
        <end position="53"/>
    </location>
</feature>
<dbReference type="Proteomes" id="UP000230066">
    <property type="component" value="Unassembled WGS sequence"/>
</dbReference>
<dbReference type="Pfam" id="PF00782">
    <property type="entry name" value="DSPc"/>
    <property type="match status" value="1"/>
</dbReference>
<evidence type="ECO:0000259" key="8">
    <source>
        <dbReference type="Pfam" id="PF00782"/>
    </source>
</evidence>
<dbReference type="GO" id="GO:0004725">
    <property type="term" value="F:protein tyrosine phosphatase activity"/>
    <property type="evidence" value="ECO:0007669"/>
    <property type="project" value="TreeGrafter"/>
</dbReference>
<evidence type="ECO:0000256" key="6">
    <source>
        <dbReference type="SAM" id="MobiDB-lite"/>
    </source>
</evidence>
<sequence>SACGVSRSVTITLAYLLVATDFSLVDLTKAIQGARHCACPNYGFRKQLIEFEESKKHLQLRERLFARFGPWPEDKREADSAELKEHMATQEYYLENGVYPGEESLEKAASGDPNQPPTKLNAAFFTVHTKNGSRDLAELMASRPAPPGATETAEAEKPNTT</sequence>
<keyword evidence="7" id="KW-0732">Signal</keyword>
<dbReference type="InterPro" id="IPR000340">
    <property type="entry name" value="Dual-sp_phosphatase_cat-dom"/>
</dbReference>
<comment type="caution">
    <text evidence="9">The sequence shown here is derived from an EMBL/GenBank/DDBJ whole genome shotgun (WGS) entry which is preliminary data.</text>
</comment>
<dbReference type="PANTHER" id="PTHR45948">
    <property type="entry name" value="DUAL SPECIFICITY PROTEIN PHOSPHATASE DDB_G0269404-RELATED"/>
    <property type="match status" value="1"/>
</dbReference>
<keyword evidence="3" id="KW-0904">Protein phosphatase</keyword>
<evidence type="ECO:0000256" key="4">
    <source>
        <dbReference type="ARBA" id="ARBA00047761"/>
    </source>
</evidence>
<feature type="chain" id="PRO_5020030668" evidence="7">
    <location>
        <begin position="31"/>
        <end position="161"/>
    </location>
</feature>
<evidence type="ECO:0000313" key="10">
    <source>
        <dbReference type="Proteomes" id="UP000230066"/>
    </source>
</evidence>
<evidence type="ECO:0000313" key="9">
    <source>
        <dbReference type="EMBL" id="THD28148.1"/>
    </source>
</evidence>
<evidence type="ECO:0000256" key="2">
    <source>
        <dbReference type="ARBA" id="ARBA00022801"/>
    </source>
</evidence>
<name>A0A4E0RXL6_FASHE</name>
<evidence type="ECO:0000256" key="3">
    <source>
        <dbReference type="ARBA" id="ARBA00022912"/>
    </source>
</evidence>
<comment type="similarity">
    <text evidence="1">Belongs to the protein-tyrosine phosphatase family. Non-receptor class dual specificity subfamily.</text>
</comment>
<accession>A0A4E0RXL6</accession>
<protein>
    <submittedName>
        <fullName evidence="9">Dual specificity protein phosphatase</fullName>
    </submittedName>
</protein>
<comment type="catalytic activity">
    <reaction evidence="4">
        <text>O-phospho-L-seryl-[protein] + H2O = L-seryl-[protein] + phosphate</text>
        <dbReference type="Rhea" id="RHEA:20629"/>
        <dbReference type="Rhea" id="RHEA-COMP:9863"/>
        <dbReference type="Rhea" id="RHEA-COMP:11604"/>
        <dbReference type="ChEBI" id="CHEBI:15377"/>
        <dbReference type="ChEBI" id="CHEBI:29999"/>
        <dbReference type="ChEBI" id="CHEBI:43474"/>
        <dbReference type="ChEBI" id="CHEBI:83421"/>
        <dbReference type="EC" id="3.1.3.16"/>
    </reaction>
</comment>
<evidence type="ECO:0000256" key="5">
    <source>
        <dbReference type="ARBA" id="ARBA00048336"/>
    </source>
</evidence>
<dbReference type="GO" id="GO:0004722">
    <property type="term" value="F:protein serine/threonine phosphatase activity"/>
    <property type="evidence" value="ECO:0007669"/>
    <property type="project" value="UniProtKB-EC"/>
</dbReference>
<dbReference type="EMBL" id="JXXN02000225">
    <property type="protein sequence ID" value="THD28148.1"/>
    <property type="molecule type" value="Genomic_DNA"/>
</dbReference>
<gene>
    <name evidence="9" type="ORF">D915_001031</name>
</gene>